<evidence type="ECO:0000313" key="10">
    <source>
        <dbReference type="Proteomes" id="UP000035425"/>
    </source>
</evidence>
<sequence length="64" mass="7141">MITIRVDRDVCQGYGNCVLADPEIFDVDDDGLVVLSRATVADERLPAVRRAEYDCPSKAIHFTE</sequence>
<dbReference type="RefSeq" id="WP_013874210.1">
    <property type="nucleotide sequence ID" value="NZ_JWIO01000005.1"/>
</dbReference>
<evidence type="ECO:0000256" key="3">
    <source>
        <dbReference type="ARBA" id="ARBA00022723"/>
    </source>
</evidence>
<comment type="cofactor">
    <cofactor evidence="1">
        <name>[3Fe-4S] cluster</name>
        <dbReference type="ChEBI" id="CHEBI:21137"/>
    </cofactor>
</comment>
<dbReference type="InterPro" id="IPR051269">
    <property type="entry name" value="Fe-S_cluster_ET"/>
</dbReference>
<accession>A0ABR5F6N5</accession>
<evidence type="ECO:0000256" key="4">
    <source>
        <dbReference type="ARBA" id="ARBA00022982"/>
    </source>
</evidence>
<evidence type="ECO:0000256" key="6">
    <source>
        <dbReference type="ARBA" id="ARBA00023014"/>
    </source>
</evidence>
<evidence type="ECO:0000313" key="9">
    <source>
        <dbReference type="EMBL" id="KLL12345.1"/>
    </source>
</evidence>
<keyword evidence="2 8" id="KW-0813">Transport</keyword>
<dbReference type="PANTHER" id="PTHR36923">
    <property type="entry name" value="FERREDOXIN"/>
    <property type="match status" value="1"/>
</dbReference>
<proteinExistence type="predicted"/>
<evidence type="ECO:0000256" key="8">
    <source>
        <dbReference type="RuleBase" id="RU368020"/>
    </source>
</evidence>
<dbReference type="Pfam" id="PF13459">
    <property type="entry name" value="Fer4_15"/>
    <property type="match status" value="1"/>
</dbReference>
<keyword evidence="5 8" id="KW-0408">Iron</keyword>
<gene>
    <name evidence="9" type="ORF">FrCorBMG51_04775</name>
</gene>
<dbReference type="Gene3D" id="3.30.70.20">
    <property type="match status" value="1"/>
</dbReference>
<dbReference type="SUPFAM" id="SSF54862">
    <property type="entry name" value="4Fe-4S ferredoxins"/>
    <property type="match status" value="1"/>
</dbReference>
<comment type="function">
    <text evidence="8">Ferredoxins are iron-sulfur proteins that transfer electrons in a wide variety of metabolic reactions.</text>
</comment>
<keyword evidence="6 8" id="KW-0411">Iron-sulfur</keyword>
<evidence type="ECO:0000256" key="5">
    <source>
        <dbReference type="ARBA" id="ARBA00023004"/>
    </source>
</evidence>
<name>A0ABR5F6N5_9ACTN</name>
<dbReference type="Proteomes" id="UP000035425">
    <property type="component" value="Unassembled WGS sequence"/>
</dbReference>
<keyword evidence="4 8" id="KW-0249">Electron transport</keyword>
<dbReference type="EMBL" id="JWIO01000005">
    <property type="protein sequence ID" value="KLL12345.1"/>
    <property type="molecule type" value="Genomic_DNA"/>
</dbReference>
<protein>
    <recommendedName>
        <fullName evidence="8">Ferredoxin</fullName>
    </recommendedName>
</protein>
<keyword evidence="7" id="KW-0003">3Fe-4S</keyword>
<keyword evidence="10" id="KW-1185">Reference proteome</keyword>
<comment type="caution">
    <text evidence="9">The sequence shown here is derived from an EMBL/GenBank/DDBJ whole genome shotgun (WGS) entry which is preliminary data.</text>
</comment>
<keyword evidence="3 8" id="KW-0479">Metal-binding</keyword>
<dbReference type="InterPro" id="IPR001080">
    <property type="entry name" value="3Fe4S_ferredoxin"/>
</dbReference>
<evidence type="ECO:0000256" key="1">
    <source>
        <dbReference type="ARBA" id="ARBA00001927"/>
    </source>
</evidence>
<reference evidence="9 10" key="1">
    <citation type="submission" date="2014-12" db="EMBL/GenBank/DDBJ databases">
        <title>Frankia sp. BMG5.1 draft genome.</title>
        <authorList>
            <person name="Gtari M."/>
            <person name="Ghodhbane-Gtari F."/>
            <person name="Nouioui I."/>
            <person name="Ktari A."/>
            <person name="Hezbri K."/>
            <person name="Mimouni W."/>
            <person name="Sbissi I."/>
            <person name="Ayari A."/>
            <person name="Yamanaka T."/>
            <person name="Normand P."/>
            <person name="Tisa L.S."/>
            <person name="Boudabous A."/>
        </authorList>
    </citation>
    <scope>NUCLEOTIDE SEQUENCE [LARGE SCALE GENOMIC DNA]</scope>
    <source>
        <strain evidence="9 10">BMG5.1</strain>
    </source>
</reference>
<organism evidence="9 10">
    <name type="scientific">Protofrankia coriariae</name>
    <dbReference type="NCBI Taxonomy" id="1562887"/>
    <lineage>
        <taxon>Bacteria</taxon>
        <taxon>Bacillati</taxon>
        <taxon>Actinomycetota</taxon>
        <taxon>Actinomycetes</taxon>
        <taxon>Frankiales</taxon>
        <taxon>Frankiaceae</taxon>
        <taxon>Protofrankia</taxon>
    </lineage>
</organism>
<evidence type="ECO:0000256" key="2">
    <source>
        <dbReference type="ARBA" id="ARBA00022448"/>
    </source>
</evidence>
<evidence type="ECO:0000256" key="7">
    <source>
        <dbReference type="ARBA" id="ARBA00023291"/>
    </source>
</evidence>
<dbReference type="PANTHER" id="PTHR36923:SF3">
    <property type="entry name" value="FERREDOXIN"/>
    <property type="match status" value="1"/>
</dbReference>
<dbReference type="PRINTS" id="PR00352">
    <property type="entry name" value="3FE4SFRDOXIN"/>
</dbReference>